<dbReference type="AlphaFoldDB" id="A0A0A2XUD3"/>
<dbReference type="RefSeq" id="WP_039133035.1">
    <property type="nucleotide sequence ID" value="NZ_JPXY01000003.1"/>
</dbReference>
<accession>A0A0A2XUD3</accession>
<name>A0A0A2XUD3_9PAST</name>
<reference evidence="1 2" key="1">
    <citation type="submission" date="2014-08" db="EMBL/GenBank/DDBJ databases">
        <title>Chaperone-usher fimbriae in a diverse selection of Gallibacterium genomes.</title>
        <authorList>
            <person name="Kudirkiene E."/>
            <person name="Bager R.J."/>
            <person name="Johnson T.J."/>
            <person name="Bojesen A.M."/>
        </authorList>
    </citation>
    <scope>NUCLEOTIDE SEQUENCE [LARGE SCALE GENOMIC DNA]</scope>
    <source>
        <strain evidence="1 2">CCM5976</strain>
    </source>
</reference>
<dbReference type="EMBL" id="JPXY01000003">
    <property type="protein sequence ID" value="KGQ34647.1"/>
    <property type="molecule type" value="Genomic_DNA"/>
</dbReference>
<keyword evidence="2" id="KW-1185">Reference proteome</keyword>
<organism evidence="1 2">
    <name type="scientific">Gallibacterium genomosp. 2</name>
    <dbReference type="NCBI Taxonomy" id="155517"/>
    <lineage>
        <taxon>Bacteria</taxon>
        <taxon>Pseudomonadati</taxon>
        <taxon>Pseudomonadota</taxon>
        <taxon>Gammaproteobacteria</taxon>
        <taxon>Pasteurellales</taxon>
        <taxon>Pasteurellaceae</taxon>
        <taxon>Gallibacterium</taxon>
    </lineage>
</organism>
<evidence type="ECO:0000313" key="1">
    <source>
        <dbReference type="EMBL" id="KGQ34647.1"/>
    </source>
</evidence>
<evidence type="ECO:0000313" key="2">
    <source>
        <dbReference type="Proteomes" id="UP000030418"/>
    </source>
</evidence>
<gene>
    <name evidence="1" type="ORF">P375_00440</name>
</gene>
<protein>
    <submittedName>
        <fullName evidence="1">Uncharacterized protein</fullName>
    </submittedName>
</protein>
<comment type="caution">
    <text evidence="1">The sequence shown here is derived from an EMBL/GenBank/DDBJ whole genome shotgun (WGS) entry which is preliminary data.</text>
</comment>
<dbReference type="Proteomes" id="UP000030418">
    <property type="component" value="Unassembled WGS sequence"/>
</dbReference>
<sequence>MQNALLFYEAITAIKAQEEQAPSQNGAAMLQRTLTIIDSELDDTDYFYLSVFAQALSEAKKLSTANDFPFEHLGLFAHSLRESSVSGS</sequence>
<proteinExistence type="predicted"/>